<protein>
    <submittedName>
        <fullName evidence="9">ABC transporter, permease protein</fullName>
    </submittedName>
</protein>
<evidence type="ECO:0000256" key="7">
    <source>
        <dbReference type="ARBA" id="ARBA00023136"/>
    </source>
</evidence>
<evidence type="ECO:0000256" key="4">
    <source>
        <dbReference type="ARBA" id="ARBA00022475"/>
    </source>
</evidence>
<feature type="transmembrane region" description="Helical" evidence="8">
    <location>
        <begin position="25"/>
        <end position="47"/>
    </location>
</feature>
<dbReference type="SUPFAM" id="SSF81345">
    <property type="entry name" value="ABC transporter involved in vitamin B12 uptake, BtuC"/>
    <property type="match status" value="1"/>
</dbReference>
<comment type="subcellular location">
    <subcellularLocation>
        <location evidence="1">Cell membrane</location>
        <topology evidence="1">Multi-pass membrane protein</topology>
    </subcellularLocation>
</comment>
<evidence type="ECO:0000256" key="5">
    <source>
        <dbReference type="ARBA" id="ARBA00022692"/>
    </source>
</evidence>
<dbReference type="Gene3D" id="1.10.3470.10">
    <property type="entry name" value="ABC transporter involved in vitamin B12 uptake, BtuC"/>
    <property type="match status" value="1"/>
</dbReference>
<dbReference type="InterPro" id="IPR000522">
    <property type="entry name" value="ABC_transptr_permease_BtuC"/>
</dbReference>
<keyword evidence="6 8" id="KW-1133">Transmembrane helix</keyword>
<keyword evidence="4" id="KW-1003">Cell membrane</keyword>
<dbReference type="Pfam" id="PF01032">
    <property type="entry name" value="FecCD"/>
    <property type="match status" value="1"/>
</dbReference>
<dbReference type="GO" id="GO:0033214">
    <property type="term" value="P:siderophore-iron import into cell"/>
    <property type="evidence" value="ECO:0007669"/>
    <property type="project" value="TreeGrafter"/>
</dbReference>
<organism evidence="9 10">
    <name type="scientific">Calderihabitans maritimus</name>
    <dbReference type="NCBI Taxonomy" id="1246530"/>
    <lineage>
        <taxon>Bacteria</taxon>
        <taxon>Bacillati</taxon>
        <taxon>Bacillota</taxon>
        <taxon>Clostridia</taxon>
        <taxon>Neomoorellales</taxon>
        <taxon>Calderihabitantaceae</taxon>
        <taxon>Calderihabitans</taxon>
    </lineage>
</organism>
<feature type="transmembrane region" description="Helical" evidence="8">
    <location>
        <begin position="175"/>
        <end position="197"/>
    </location>
</feature>
<feature type="transmembrane region" description="Helical" evidence="8">
    <location>
        <begin position="87"/>
        <end position="104"/>
    </location>
</feature>
<dbReference type="GO" id="GO:0022857">
    <property type="term" value="F:transmembrane transporter activity"/>
    <property type="evidence" value="ECO:0007669"/>
    <property type="project" value="InterPro"/>
</dbReference>
<evidence type="ECO:0000256" key="8">
    <source>
        <dbReference type="SAM" id="Phobius"/>
    </source>
</evidence>
<comment type="caution">
    <text evidence="9">The sequence shown here is derived from an EMBL/GenBank/DDBJ whole genome shotgun (WGS) entry which is preliminary data.</text>
</comment>
<feature type="transmembrane region" description="Helical" evidence="8">
    <location>
        <begin position="265"/>
        <end position="294"/>
    </location>
</feature>
<gene>
    <name evidence="9" type="ORF">KKC1_13620</name>
</gene>
<keyword evidence="5 8" id="KW-0812">Transmembrane</keyword>
<name>A0A1Z5HRR5_9FIRM</name>
<evidence type="ECO:0000256" key="6">
    <source>
        <dbReference type="ARBA" id="ARBA00022989"/>
    </source>
</evidence>
<proteinExistence type="inferred from homology"/>
<evidence type="ECO:0000313" key="9">
    <source>
        <dbReference type="EMBL" id="GAW92204.1"/>
    </source>
</evidence>
<dbReference type="GO" id="GO:0005886">
    <property type="term" value="C:plasma membrane"/>
    <property type="evidence" value="ECO:0007669"/>
    <property type="project" value="UniProtKB-SubCell"/>
</dbReference>
<reference evidence="10" key="1">
    <citation type="journal article" date="2017" name="Appl. Environ. Microbiol.">
        <title>Genomic analysis of Calderihabitans maritimus KKC1, a thermophilic hydrogenogenic carboxydotrophic bacterium isolated from marine sediment.</title>
        <authorList>
            <person name="Omae K."/>
            <person name="Yoneda Y."/>
            <person name="Fukuyama Y."/>
            <person name="Yoshida T."/>
            <person name="Sako Y."/>
        </authorList>
    </citation>
    <scope>NUCLEOTIDE SEQUENCE [LARGE SCALE GENOMIC DNA]</scope>
    <source>
        <strain evidence="10">KKC1</strain>
    </source>
</reference>
<feature type="transmembrane region" description="Helical" evidence="8">
    <location>
        <begin position="59"/>
        <end position="81"/>
    </location>
</feature>
<accession>A0A1Z5HRR5</accession>
<keyword evidence="10" id="KW-1185">Reference proteome</keyword>
<feature type="transmembrane region" description="Helical" evidence="8">
    <location>
        <begin position="333"/>
        <end position="354"/>
    </location>
</feature>
<dbReference type="PANTHER" id="PTHR30472:SF25">
    <property type="entry name" value="ABC TRANSPORTER PERMEASE PROTEIN MJ0876-RELATED"/>
    <property type="match status" value="1"/>
</dbReference>
<evidence type="ECO:0000256" key="2">
    <source>
        <dbReference type="ARBA" id="ARBA00007935"/>
    </source>
</evidence>
<dbReference type="Proteomes" id="UP000197032">
    <property type="component" value="Unassembled WGS sequence"/>
</dbReference>
<evidence type="ECO:0000256" key="1">
    <source>
        <dbReference type="ARBA" id="ARBA00004651"/>
    </source>
</evidence>
<dbReference type="AlphaFoldDB" id="A0A1Z5HRR5"/>
<keyword evidence="3" id="KW-0813">Transport</keyword>
<dbReference type="PANTHER" id="PTHR30472">
    <property type="entry name" value="FERRIC ENTEROBACTIN TRANSPORT SYSTEM PERMEASE PROTEIN"/>
    <property type="match status" value="1"/>
</dbReference>
<sequence length="362" mass="38247">MATEVKEIEVPAIKELYTKFTARKVVFILGSLGALVALSLYATTLGSARLGIGEVSSAVFARIFPFAGIETTSFADVVVWHLRLPRIVMGIVAGAGLAVSGAAMQGIMRNPLVSPFTIGVSSGAALGASLAIVLGFNLVGGEKAIVVTNAFVFGLLTAFLVYGLARMRGVTGETLILAGIAIMYLASAATSLLQYIATEEELQAVVYWLFGSLTGASWGNILIVTVMLFSCLPLLMRYSWDLNVMASGGDEVATSLGVNVPRVRVVTLILATLITAGIICFTGIIGFVCLVAPHITRLLIGADHRFLMPCSCILGAILLVGADTIGRTVFSPVVIPVGIVLSFIGVPFFIFLLMTRRKEYFS</sequence>
<comment type="similarity">
    <text evidence="2">Belongs to the binding-protein-dependent transport system permease family. FecCD subfamily.</text>
</comment>
<feature type="transmembrane region" description="Helical" evidence="8">
    <location>
        <begin position="306"/>
        <end position="326"/>
    </location>
</feature>
<dbReference type="OrthoDB" id="9792889at2"/>
<dbReference type="FunFam" id="1.10.3470.10:FF:000001">
    <property type="entry name" value="Vitamin B12 ABC transporter permease BtuC"/>
    <property type="match status" value="1"/>
</dbReference>
<evidence type="ECO:0000313" key="10">
    <source>
        <dbReference type="Proteomes" id="UP000197032"/>
    </source>
</evidence>
<evidence type="ECO:0000256" key="3">
    <source>
        <dbReference type="ARBA" id="ARBA00022448"/>
    </source>
</evidence>
<feature type="transmembrane region" description="Helical" evidence="8">
    <location>
        <begin position="116"/>
        <end position="138"/>
    </location>
</feature>
<dbReference type="EMBL" id="BDGJ01000060">
    <property type="protein sequence ID" value="GAW92204.1"/>
    <property type="molecule type" value="Genomic_DNA"/>
</dbReference>
<feature type="transmembrane region" description="Helical" evidence="8">
    <location>
        <begin position="144"/>
        <end position="163"/>
    </location>
</feature>
<dbReference type="RefSeq" id="WP_088553610.1">
    <property type="nucleotide sequence ID" value="NZ_BDGJ01000060.1"/>
</dbReference>
<keyword evidence="7 8" id="KW-0472">Membrane</keyword>
<dbReference type="CDD" id="cd06550">
    <property type="entry name" value="TM_ABC_iron-siderophores_like"/>
    <property type="match status" value="1"/>
</dbReference>
<dbReference type="InterPro" id="IPR037294">
    <property type="entry name" value="ABC_BtuC-like"/>
</dbReference>